<dbReference type="Proteomes" id="UP000664132">
    <property type="component" value="Unassembled WGS sequence"/>
</dbReference>
<dbReference type="EMBL" id="JAFJYH010000286">
    <property type="protein sequence ID" value="KAG4413989.1"/>
    <property type="molecule type" value="Genomic_DNA"/>
</dbReference>
<dbReference type="PANTHER" id="PTHR33112:SF9">
    <property type="entry name" value="HETEROKARYON INCOMPATIBILITY DOMAIN-CONTAINING PROTEIN"/>
    <property type="match status" value="1"/>
</dbReference>
<evidence type="ECO:0000256" key="1">
    <source>
        <dbReference type="SAM" id="MobiDB-lite"/>
    </source>
</evidence>
<accession>A0A8H7T2H0</accession>
<keyword evidence="4" id="KW-1185">Reference proteome</keyword>
<organism evidence="3 4">
    <name type="scientific">Cadophora malorum</name>
    <dbReference type="NCBI Taxonomy" id="108018"/>
    <lineage>
        <taxon>Eukaryota</taxon>
        <taxon>Fungi</taxon>
        <taxon>Dikarya</taxon>
        <taxon>Ascomycota</taxon>
        <taxon>Pezizomycotina</taxon>
        <taxon>Leotiomycetes</taxon>
        <taxon>Helotiales</taxon>
        <taxon>Ploettnerulaceae</taxon>
        <taxon>Cadophora</taxon>
    </lineage>
</organism>
<feature type="domain" description="Heterokaryon incompatibility" evidence="2">
    <location>
        <begin position="130"/>
        <end position="280"/>
    </location>
</feature>
<dbReference type="AlphaFoldDB" id="A0A8H7T2H0"/>
<dbReference type="PANTHER" id="PTHR33112">
    <property type="entry name" value="DOMAIN PROTEIN, PUTATIVE-RELATED"/>
    <property type="match status" value="1"/>
</dbReference>
<gene>
    <name evidence="3" type="ORF">IFR04_012856</name>
</gene>
<dbReference type="Pfam" id="PF06985">
    <property type="entry name" value="HET"/>
    <property type="match status" value="1"/>
</dbReference>
<feature type="region of interest" description="Disordered" evidence="1">
    <location>
        <begin position="1"/>
        <end position="23"/>
    </location>
</feature>
<sequence>MAEDAIEISSPESTATDGDPPRISRITYHPDDTTEQPACKACTRFDQKSIFDRIELSDLHSSADSGCRSCLIFCSALGYFGHPGGSYCSLGNPDDEYSIQYTILYANGDEDEEEIEFYVELDEELEIPDYIALSHCWGAPELTFQTTRETLEEYQLQLPWDELSRTFQDAIHATRRIGKRYLWIDSLCIIQDSNEDWDKESAVMGDIYKNAYLTLGATASSDGAGGLFIDRDGDILNITIPNSDPLHKVSLKARRRRLHASLLPPPHGEPLSSRAWAWQERLLSRRIVHFGSQELIWECKSGSGCECGIEGVLDDAKSTFHLVVDVPGWNTQLWRGLLESYTQLELTYDTDRLPALSGIASQVFSRSGYLAGLNREYLLGDLCWVTVRRHDEDLRPVSRNTGAPSWSWAAVNGPVYWRSEIGWTPPESLELVDVSCMPEGENLFGRVSFGYLVLRGVVTETSVRLSARPQDNYQAESRYDHSVELQAVCELGQGCIFLDCTPFDDICFSAQPAVLLILSYERPSLDVFALVLRRVGGHEVLYERIGVADFENVCEEYFDSMERRVIKII</sequence>
<evidence type="ECO:0000313" key="3">
    <source>
        <dbReference type="EMBL" id="KAG4413989.1"/>
    </source>
</evidence>
<proteinExistence type="predicted"/>
<dbReference type="OrthoDB" id="3562689at2759"/>
<dbReference type="InterPro" id="IPR010730">
    <property type="entry name" value="HET"/>
</dbReference>
<reference evidence="3" key="1">
    <citation type="submission" date="2021-02" db="EMBL/GenBank/DDBJ databases">
        <title>Genome sequence Cadophora malorum strain M34.</title>
        <authorList>
            <person name="Stefanovic E."/>
            <person name="Vu D."/>
            <person name="Scully C."/>
            <person name="Dijksterhuis J."/>
            <person name="Roader J."/>
            <person name="Houbraken J."/>
        </authorList>
    </citation>
    <scope>NUCLEOTIDE SEQUENCE</scope>
    <source>
        <strain evidence="3">M34</strain>
    </source>
</reference>
<evidence type="ECO:0000259" key="2">
    <source>
        <dbReference type="Pfam" id="PF06985"/>
    </source>
</evidence>
<protein>
    <recommendedName>
        <fullName evidence="2">Heterokaryon incompatibility domain-containing protein</fullName>
    </recommendedName>
</protein>
<comment type="caution">
    <text evidence="3">The sequence shown here is derived from an EMBL/GenBank/DDBJ whole genome shotgun (WGS) entry which is preliminary data.</text>
</comment>
<name>A0A8H7T2H0_9HELO</name>
<evidence type="ECO:0000313" key="4">
    <source>
        <dbReference type="Proteomes" id="UP000664132"/>
    </source>
</evidence>